<protein>
    <submittedName>
        <fullName evidence="1">Uncharacterized protein</fullName>
    </submittedName>
</protein>
<comment type="caution">
    <text evidence="1">The sequence shown here is derived from an EMBL/GenBank/DDBJ whole genome shotgun (WGS) entry which is preliminary data.</text>
</comment>
<accession>A0A1V6MHZ4</accession>
<dbReference type="AlphaFoldDB" id="A0A1V6MHZ4"/>
<organism evidence="1 2">
    <name type="scientific">Streptomyces phaeoluteigriseus</name>
    <dbReference type="NCBI Taxonomy" id="114686"/>
    <lineage>
        <taxon>Bacteria</taxon>
        <taxon>Bacillati</taxon>
        <taxon>Actinomycetota</taxon>
        <taxon>Actinomycetes</taxon>
        <taxon>Kitasatosporales</taxon>
        <taxon>Streptomycetaceae</taxon>
        <taxon>Streptomyces</taxon>
        <taxon>Streptomyces aurantiacus group</taxon>
    </lineage>
</organism>
<name>A0A1V6MHZ4_9ACTN</name>
<sequence>MLERMTAGSQFLRRHRGGVVPLPHIWVAGHPQPIALDPPARGADLLTPVNEKHLHQVAGARSRVDDALERAEPRSTAARWLRPWPAPG</sequence>
<proteinExistence type="predicted"/>
<reference evidence="1 2" key="2">
    <citation type="submission" date="2017-02" db="EMBL/GenBank/DDBJ databases">
        <title>Draft genome sequence of Streptomyces phaeoluteigriseus type strain DSM41896.</title>
        <authorList>
            <person name="Salih T.S."/>
            <person name="Algora Gallardo L."/>
            <person name="Melo Santos T."/>
            <person name="Filgueira Martinez S."/>
            <person name="Herron P.R."/>
        </authorList>
    </citation>
    <scope>NUCLEOTIDE SEQUENCE [LARGE SCALE GENOMIC DNA]</scope>
    <source>
        <strain evidence="1 2">DSM 41896</strain>
    </source>
</reference>
<dbReference type="Proteomes" id="UP000184286">
    <property type="component" value="Unassembled WGS sequence"/>
</dbReference>
<evidence type="ECO:0000313" key="1">
    <source>
        <dbReference type="EMBL" id="OQD52091.1"/>
    </source>
</evidence>
<reference evidence="2" key="1">
    <citation type="submission" date="2016-11" db="EMBL/GenBank/DDBJ databases">
        <authorList>
            <person name="Schniete J.K."/>
            <person name="Salih T."/>
            <person name="Algora Gallardo L."/>
            <person name="Martinez Fernandez S."/>
            <person name="Herron P.R."/>
        </authorList>
    </citation>
    <scope>NUCLEOTIDE SEQUENCE [LARGE SCALE GENOMIC DNA]</scope>
    <source>
        <strain evidence="2">DSM 41896</strain>
    </source>
</reference>
<evidence type="ECO:0000313" key="2">
    <source>
        <dbReference type="Proteomes" id="UP000184286"/>
    </source>
</evidence>
<gene>
    <name evidence="1" type="ORF">BM536_036365</name>
</gene>
<dbReference type="EMBL" id="MPOH02000022">
    <property type="protein sequence ID" value="OQD52091.1"/>
    <property type="molecule type" value="Genomic_DNA"/>
</dbReference>